<feature type="transmembrane region" description="Helical" evidence="1">
    <location>
        <begin position="280"/>
        <end position="305"/>
    </location>
</feature>
<evidence type="ECO:0000256" key="1">
    <source>
        <dbReference type="SAM" id="Phobius"/>
    </source>
</evidence>
<reference evidence="2" key="1">
    <citation type="submission" date="2018-11" db="EMBL/GenBank/DDBJ databases">
        <authorList>
            <person name="Alioto T."/>
            <person name="Alioto T."/>
        </authorList>
    </citation>
    <scope>NUCLEOTIDE SEQUENCE</scope>
</reference>
<dbReference type="AlphaFoldDB" id="A0A8B6FQY9"/>
<dbReference type="Proteomes" id="UP000596742">
    <property type="component" value="Unassembled WGS sequence"/>
</dbReference>
<sequence length="310" mass="34855">MVMNICTVSTEDWKLVFKVATGGAGSFYDLYMGTGTLNMDNSAAQSLITPIKQHFKSDFINHWDALQIDQVRVSVYKNGTERAFFLFNGVGSSKTNWFSQSRLLNTSYTDLGQSTTTNYFSINGHRKNLGNLQTQFFRRFFINANYGGCCCDKGWLFVSDIYSYGDCDWEHLYLPQKPFIIFSPQSTRSQYSNVDSYECPVVQSSPVQLNENTYCYLPQNSGSVPETTTKIAVEQTTMAESVLQDKVAKLKQELTVTPKSTKKYLRSIVSAPDERYSSRALGVLGGVIISVVVSFFVFLDIIGCLSRDTQ</sequence>
<name>A0A8B6FQY9_MYTGA</name>
<protein>
    <recommendedName>
        <fullName evidence="4">Farnesoic acid O-methyl transferase domain-containing protein</fullName>
    </recommendedName>
</protein>
<dbReference type="OrthoDB" id="6149273at2759"/>
<evidence type="ECO:0000313" key="2">
    <source>
        <dbReference type="EMBL" id="VDI52938.1"/>
    </source>
</evidence>
<keyword evidence="3" id="KW-1185">Reference proteome</keyword>
<keyword evidence="1" id="KW-0812">Transmembrane</keyword>
<evidence type="ECO:0000313" key="3">
    <source>
        <dbReference type="Proteomes" id="UP000596742"/>
    </source>
</evidence>
<dbReference type="EMBL" id="UYJE01007246">
    <property type="protein sequence ID" value="VDI52938.1"/>
    <property type="molecule type" value="Genomic_DNA"/>
</dbReference>
<keyword evidence="1" id="KW-0472">Membrane</keyword>
<organism evidence="2 3">
    <name type="scientific">Mytilus galloprovincialis</name>
    <name type="common">Mediterranean mussel</name>
    <dbReference type="NCBI Taxonomy" id="29158"/>
    <lineage>
        <taxon>Eukaryota</taxon>
        <taxon>Metazoa</taxon>
        <taxon>Spiralia</taxon>
        <taxon>Lophotrochozoa</taxon>
        <taxon>Mollusca</taxon>
        <taxon>Bivalvia</taxon>
        <taxon>Autobranchia</taxon>
        <taxon>Pteriomorphia</taxon>
        <taxon>Mytilida</taxon>
        <taxon>Mytiloidea</taxon>
        <taxon>Mytilidae</taxon>
        <taxon>Mytilinae</taxon>
        <taxon>Mytilus</taxon>
    </lineage>
</organism>
<gene>
    <name evidence="2" type="ORF">MGAL_10B072314</name>
</gene>
<proteinExistence type="predicted"/>
<keyword evidence="1" id="KW-1133">Transmembrane helix</keyword>
<evidence type="ECO:0008006" key="4">
    <source>
        <dbReference type="Google" id="ProtNLM"/>
    </source>
</evidence>
<accession>A0A8B6FQY9</accession>
<comment type="caution">
    <text evidence="2">The sequence shown here is derived from an EMBL/GenBank/DDBJ whole genome shotgun (WGS) entry which is preliminary data.</text>
</comment>